<dbReference type="CDD" id="cd04301">
    <property type="entry name" value="NAT_SF"/>
    <property type="match status" value="1"/>
</dbReference>
<evidence type="ECO:0000259" key="2">
    <source>
        <dbReference type="PROSITE" id="PS51186"/>
    </source>
</evidence>
<dbReference type="Proteomes" id="UP000271624">
    <property type="component" value="Unassembled WGS sequence"/>
</dbReference>
<feature type="domain" description="N-acetyltransferase" evidence="2">
    <location>
        <begin position="9"/>
        <end position="164"/>
    </location>
</feature>
<dbReference type="RefSeq" id="WP_127081327.1">
    <property type="nucleotide sequence ID" value="NZ_RSCL01000006.1"/>
</dbReference>
<dbReference type="EMBL" id="RSCL01000006">
    <property type="protein sequence ID" value="RUT06523.1"/>
    <property type="molecule type" value="Genomic_DNA"/>
</dbReference>
<evidence type="ECO:0000256" key="1">
    <source>
        <dbReference type="SAM" id="MobiDB-lite"/>
    </source>
</evidence>
<dbReference type="InterPro" id="IPR016181">
    <property type="entry name" value="Acyl_CoA_acyltransferase"/>
</dbReference>
<evidence type="ECO:0000313" key="3">
    <source>
        <dbReference type="EMBL" id="RUT06523.1"/>
    </source>
</evidence>
<organism evidence="3 4">
    <name type="scientific">Dulcicalothrix desertica PCC 7102</name>
    <dbReference type="NCBI Taxonomy" id="232991"/>
    <lineage>
        <taxon>Bacteria</taxon>
        <taxon>Bacillati</taxon>
        <taxon>Cyanobacteriota</taxon>
        <taxon>Cyanophyceae</taxon>
        <taxon>Nostocales</taxon>
        <taxon>Calotrichaceae</taxon>
        <taxon>Dulcicalothrix</taxon>
    </lineage>
</organism>
<dbReference type="PROSITE" id="PS51186">
    <property type="entry name" value="GNAT"/>
    <property type="match status" value="1"/>
</dbReference>
<dbReference type="Pfam" id="PF00583">
    <property type="entry name" value="Acetyltransf_1"/>
    <property type="match status" value="1"/>
</dbReference>
<dbReference type="SUPFAM" id="SSF55729">
    <property type="entry name" value="Acyl-CoA N-acyltransferases (Nat)"/>
    <property type="match status" value="1"/>
</dbReference>
<reference evidence="3" key="1">
    <citation type="submission" date="2018-12" db="EMBL/GenBank/DDBJ databases">
        <authorList>
            <person name="Will S."/>
            <person name="Neumann-Schaal M."/>
            <person name="Henke P."/>
        </authorList>
    </citation>
    <scope>NUCLEOTIDE SEQUENCE</scope>
    <source>
        <strain evidence="3">PCC 7102</strain>
    </source>
</reference>
<dbReference type="Gene3D" id="3.40.630.30">
    <property type="match status" value="1"/>
</dbReference>
<dbReference type="AlphaFoldDB" id="A0A3S1DAL9"/>
<comment type="caution">
    <text evidence="3">The sequence shown here is derived from an EMBL/GenBank/DDBJ whole genome shotgun (WGS) entry which is preliminary data.</text>
</comment>
<proteinExistence type="predicted"/>
<feature type="region of interest" description="Disordered" evidence="1">
    <location>
        <begin position="177"/>
        <end position="201"/>
    </location>
</feature>
<reference evidence="3" key="2">
    <citation type="journal article" date="2019" name="Genome Biol. Evol.">
        <title>Day and night: Metabolic profiles and evolutionary relationships of six axenic non-marine cyanobacteria.</title>
        <authorList>
            <person name="Will S.E."/>
            <person name="Henke P."/>
            <person name="Boedeker C."/>
            <person name="Huang S."/>
            <person name="Brinkmann H."/>
            <person name="Rohde M."/>
            <person name="Jarek M."/>
            <person name="Friedl T."/>
            <person name="Seufert S."/>
            <person name="Schumacher M."/>
            <person name="Overmann J."/>
            <person name="Neumann-Schaal M."/>
            <person name="Petersen J."/>
        </authorList>
    </citation>
    <scope>NUCLEOTIDE SEQUENCE [LARGE SCALE GENOMIC DNA]</scope>
    <source>
        <strain evidence="3">PCC 7102</strain>
    </source>
</reference>
<dbReference type="InterPro" id="IPR000182">
    <property type="entry name" value="GNAT_dom"/>
</dbReference>
<sequence length="221" mass="25330">MQFDNNDTVFVRELGIDDIATIYHLGEELFTSDLYPYLYRTWDEWEVIGLYNTDPEYCLVAEIDGELAGFILGTIITKATWTYGYILWLGVNPKFQRRGVADKLVDKAISRMIEDGARFMLVDTDPANAPALKFFNRKGFGNTREHIFLSMNLSKHEHYGRLIEYEHQKAERAGYRRVARERSRRNPTLRAGKPDAGASDVVLNPLVNDIPSVDETSNSQD</sequence>
<gene>
    <name evidence="3" type="ORF">DSM106972_027800</name>
</gene>
<evidence type="ECO:0000313" key="4">
    <source>
        <dbReference type="Proteomes" id="UP000271624"/>
    </source>
</evidence>
<protein>
    <recommendedName>
        <fullName evidence="2">N-acetyltransferase domain-containing protein</fullName>
    </recommendedName>
</protein>
<dbReference type="PANTHER" id="PTHR43072">
    <property type="entry name" value="N-ACETYLTRANSFERASE"/>
    <property type="match status" value="1"/>
</dbReference>
<accession>A0A3S1DAL9</accession>
<keyword evidence="4" id="KW-1185">Reference proteome</keyword>
<name>A0A3S1DAL9_9CYAN</name>
<dbReference type="GO" id="GO:0016747">
    <property type="term" value="F:acyltransferase activity, transferring groups other than amino-acyl groups"/>
    <property type="evidence" value="ECO:0007669"/>
    <property type="project" value="InterPro"/>
</dbReference>
<dbReference type="OrthoDB" id="5506158at2"/>